<comment type="caution">
    <text evidence="2">The sequence shown here is derived from an EMBL/GenBank/DDBJ whole genome shotgun (WGS) entry which is preliminary data.</text>
</comment>
<evidence type="ECO:0000313" key="3">
    <source>
        <dbReference type="Proteomes" id="UP000031599"/>
    </source>
</evidence>
<organism evidence="2 3">
    <name type="scientific">Enhygromyxa salina</name>
    <dbReference type="NCBI Taxonomy" id="215803"/>
    <lineage>
        <taxon>Bacteria</taxon>
        <taxon>Pseudomonadati</taxon>
        <taxon>Myxococcota</taxon>
        <taxon>Polyangia</taxon>
        <taxon>Nannocystales</taxon>
        <taxon>Nannocystaceae</taxon>
        <taxon>Enhygromyxa</taxon>
    </lineage>
</organism>
<gene>
    <name evidence="2" type="ORF">DB30_01355</name>
</gene>
<feature type="region of interest" description="Disordered" evidence="1">
    <location>
        <begin position="1"/>
        <end position="49"/>
    </location>
</feature>
<sequence length="49" mass="5165">MSEQDLGRSECGLDEGESDTAADGVESDLPQPQPDLARTLDVKDGSTDN</sequence>
<evidence type="ECO:0000256" key="1">
    <source>
        <dbReference type="SAM" id="MobiDB-lite"/>
    </source>
</evidence>
<dbReference type="Proteomes" id="UP000031599">
    <property type="component" value="Unassembled WGS sequence"/>
</dbReference>
<name>A0A0C2D515_9BACT</name>
<feature type="compositionally biased region" description="Basic and acidic residues" evidence="1">
    <location>
        <begin position="38"/>
        <end position="49"/>
    </location>
</feature>
<evidence type="ECO:0000313" key="2">
    <source>
        <dbReference type="EMBL" id="KIG18246.1"/>
    </source>
</evidence>
<dbReference type="AlphaFoldDB" id="A0A0C2D515"/>
<accession>A0A0C2D515</accession>
<protein>
    <submittedName>
        <fullName evidence="2">Uncharacterized protein</fullName>
    </submittedName>
</protein>
<proteinExistence type="predicted"/>
<dbReference type="EMBL" id="JMCC02000013">
    <property type="protein sequence ID" value="KIG18246.1"/>
    <property type="molecule type" value="Genomic_DNA"/>
</dbReference>
<reference evidence="2 3" key="1">
    <citation type="submission" date="2014-12" db="EMBL/GenBank/DDBJ databases">
        <title>Genome assembly of Enhygromyxa salina DSM 15201.</title>
        <authorList>
            <person name="Sharma G."/>
            <person name="Subramanian S."/>
        </authorList>
    </citation>
    <scope>NUCLEOTIDE SEQUENCE [LARGE SCALE GENOMIC DNA]</scope>
    <source>
        <strain evidence="2 3">DSM 15201</strain>
    </source>
</reference>